<accession>A0A498PZ37</accession>
<evidence type="ECO:0008006" key="5">
    <source>
        <dbReference type="Google" id="ProtNLM"/>
    </source>
</evidence>
<feature type="compositionally biased region" description="Basic and acidic residues" evidence="1">
    <location>
        <begin position="112"/>
        <end position="126"/>
    </location>
</feature>
<dbReference type="Proteomes" id="UP000267289">
    <property type="component" value="Unassembled WGS sequence"/>
</dbReference>
<feature type="region of interest" description="Disordered" evidence="1">
    <location>
        <begin position="94"/>
        <end position="126"/>
    </location>
</feature>
<organism evidence="3 4">
    <name type="scientific">Mycobacterium innocens</name>
    <dbReference type="NCBI Taxonomy" id="2341083"/>
    <lineage>
        <taxon>Bacteria</taxon>
        <taxon>Bacillati</taxon>
        <taxon>Actinomycetota</taxon>
        <taxon>Actinomycetes</taxon>
        <taxon>Mycobacteriales</taxon>
        <taxon>Mycobacteriaceae</taxon>
        <taxon>Mycobacterium</taxon>
    </lineage>
</organism>
<sequence length="126" mass="13330">MSPQPMVMTKSLFWTASPVSTFRVAAVMSMPSSAMAATATGLIWSAGSVPAERTSMRSPARWVSSAAAIWERPALWTQTKRTLGLSAISADRLAGVGSEESGAQGQGDVDQADQHGHFDERFDDAG</sequence>
<feature type="chain" id="PRO_5019759199" description="Secreted protein" evidence="2">
    <location>
        <begin position="37"/>
        <end position="126"/>
    </location>
</feature>
<evidence type="ECO:0000313" key="4">
    <source>
        <dbReference type="Proteomes" id="UP000267289"/>
    </source>
</evidence>
<keyword evidence="4" id="KW-1185">Reference proteome</keyword>
<dbReference type="AlphaFoldDB" id="A0A498PZ37"/>
<gene>
    <name evidence="3" type="ORF">LAUMK13_02037</name>
</gene>
<reference evidence="3 4" key="1">
    <citation type="submission" date="2018-09" db="EMBL/GenBank/DDBJ databases">
        <authorList>
            <person name="Tagini F."/>
        </authorList>
    </citation>
    <scope>NUCLEOTIDE SEQUENCE [LARGE SCALE GENOMIC DNA]</scope>
    <source>
        <strain evidence="3 4">MK13</strain>
    </source>
</reference>
<feature type="signal peptide" evidence="2">
    <location>
        <begin position="1"/>
        <end position="36"/>
    </location>
</feature>
<evidence type="ECO:0000256" key="2">
    <source>
        <dbReference type="SAM" id="SignalP"/>
    </source>
</evidence>
<keyword evidence="2" id="KW-0732">Signal</keyword>
<evidence type="ECO:0000313" key="3">
    <source>
        <dbReference type="EMBL" id="VBA38267.1"/>
    </source>
</evidence>
<evidence type="ECO:0000256" key="1">
    <source>
        <dbReference type="SAM" id="MobiDB-lite"/>
    </source>
</evidence>
<proteinExistence type="predicted"/>
<name>A0A498PZ37_9MYCO</name>
<protein>
    <recommendedName>
        <fullName evidence="5">Secreted protein</fullName>
    </recommendedName>
</protein>
<dbReference type="EMBL" id="UPHQ01000090">
    <property type="protein sequence ID" value="VBA38267.1"/>
    <property type="molecule type" value="Genomic_DNA"/>
</dbReference>